<protein>
    <submittedName>
        <fullName evidence="5">Serine threonine-protein</fullName>
    </submittedName>
</protein>
<dbReference type="PROSITE" id="PS00018">
    <property type="entry name" value="EF_HAND_1"/>
    <property type="match status" value="5"/>
</dbReference>
<comment type="caution">
    <text evidence="5">The sequence shown here is derived from an EMBL/GenBank/DDBJ whole genome shotgun (WGS) entry which is preliminary data.</text>
</comment>
<name>A0A0M0JFI6_9EUKA</name>
<keyword evidence="2" id="KW-0677">Repeat</keyword>
<dbReference type="PROSITE" id="PS50222">
    <property type="entry name" value="EF_HAND_2"/>
    <property type="match status" value="5"/>
</dbReference>
<accession>A0A0M0JFI6</accession>
<evidence type="ECO:0000256" key="1">
    <source>
        <dbReference type="ARBA" id="ARBA00022723"/>
    </source>
</evidence>
<reference evidence="6" key="1">
    <citation type="journal article" date="2015" name="PLoS Genet.">
        <title>Genome Sequence and Transcriptome Analyses of Chrysochromulina tobin: Metabolic Tools for Enhanced Algal Fitness in the Prominent Order Prymnesiales (Haptophyceae).</title>
        <authorList>
            <person name="Hovde B.T."/>
            <person name="Deodato C.R."/>
            <person name="Hunsperger H.M."/>
            <person name="Ryken S.A."/>
            <person name="Yost W."/>
            <person name="Jha R.K."/>
            <person name="Patterson J."/>
            <person name="Monnat R.J. Jr."/>
            <person name="Barlow S.B."/>
            <person name="Starkenburg S.R."/>
            <person name="Cattolico R.A."/>
        </authorList>
    </citation>
    <scope>NUCLEOTIDE SEQUENCE</scope>
    <source>
        <strain evidence="6">CCMP291</strain>
    </source>
</reference>
<keyword evidence="1" id="KW-0479">Metal-binding</keyword>
<dbReference type="OrthoDB" id="293868at2759"/>
<feature type="domain" description="EF-hand" evidence="4">
    <location>
        <begin position="197"/>
        <end position="232"/>
    </location>
</feature>
<feature type="domain" description="EF-hand" evidence="4">
    <location>
        <begin position="15"/>
        <end position="50"/>
    </location>
</feature>
<evidence type="ECO:0000256" key="2">
    <source>
        <dbReference type="ARBA" id="ARBA00022737"/>
    </source>
</evidence>
<dbReference type="PANTHER" id="PTHR34524:SF6">
    <property type="entry name" value="CALCYPHOSINE LIKE"/>
    <property type="match status" value="1"/>
</dbReference>
<dbReference type="Gene3D" id="1.10.238.10">
    <property type="entry name" value="EF-hand"/>
    <property type="match status" value="3"/>
</dbReference>
<evidence type="ECO:0000256" key="3">
    <source>
        <dbReference type="ARBA" id="ARBA00022837"/>
    </source>
</evidence>
<dbReference type="AlphaFoldDB" id="A0A0M0JFI6"/>
<dbReference type="Pfam" id="PF13499">
    <property type="entry name" value="EF-hand_7"/>
    <property type="match status" value="3"/>
</dbReference>
<organism evidence="5 6">
    <name type="scientific">Chrysochromulina tobinii</name>
    <dbReference type="NCBI Taxonomy" id="1460289"/>
    <lineage>
        <taxon>Eukaryota</taxon>
        <taxon>Haptista</taxon>
        <taxon>Haptophyta</taxon>
        <taxon>Prymnesiophyceae</taxon>
        <taxon>Prymnesiales</taxon>
        <taxon>Chrysochromulinaceae</taxon>
        <taxon>Chrysochromulina</taxon>
    </lineage>
</organism>
<feature type="domain" description="EF-hand" evidence="4">
    <location>
        <begin position="279"/>
        <end position="314"/>
    </location>
</feature>
<dbReference type="InterPro" id="IPR011992">
    <property type="entry name" value="EF-hand-dom_pair"/>
</dbReference>
<dbReference type="CDD" id="cd00051">
    <property type="entry name" value="EFh"/>
    <property type="match status" value="3"/>
</dbReference>
<dbReference type="Proteomes" id="UP000037460">
    <property type="component" value="Unassembled WGS sequence"/>
</dbReference>
<keyword evidence="3" id="KW-0106">Calcium</keyword>
<dbReference type="GO" id="GO:0005509">
    <property type="term" value="F:calcium ion binding"/>
    <property type="evidence" value="ECO:0007669"/>
    <property type="project" value="InterPro"/>
</dbReference>
<dbReference type="SMART" id="SM00054">
    <property type="entry name" value="EFh"/>
    <property type="match status" value="6"/>
</dbReference>
<evidence type="ECO:0000313" key="5">
    <source>
        <dbReference type="EMBL" id="KOO24973.1"/>
    </source>
</evidence>
<evidence type="ECO:0000313" key="6">
    <source>
        <dbReference type="Proteomes" id="UP000037460"/>
    </source>
</evidence>
<evidence type="ECO:0000259" key="4">
    <source>
        <dbReference type="PROSITE" id="PS50222"/>
    </source>
</evidence>
<gene>
    <name evidence="5" type="ORF">Ctob_006100</name>
</gene>
<sequence>MHKFIRFALRDALSRCTALVTDLLAEWDVDGDGVINVDEFRKAVRQFGFEAKNDEIDAVFRDFDTDGDGTLSLEELSTQLGLRNLPFGVQQRALRMQSWRIDKMTAESLKNLGDDLRRSLERAEASDPKVDTSNDSPMLAKVREKRAFELRVDRMIAFLGSTVSRVMDLFRIMDQDGDGLLQKKELKVFLDALGFEMTPKDVGYIFAKLDKDGGGTIDFKELNRAFQRAPTVPGMEKEEKDKKHRPSDNTFAGAILKTLKGKISEGSDVGEQVAAALAANWSKVTTLFHEFDADGSGKLSHREMREALGLEGIGISRRTIDELFSKIDKDGSGEISIKESLSTSTMGIRAWFCYVYGIWAARDFPFFHLKPIAG</sequence>
<dbReference type="InterPro" id="IPR018247">
    <property type="entry name" value="EF_Hand_1_Ca_BS"/>
</dbReference>
<dbReference type="PANTHER" id="PTHR34524">
    <property type="entry name" value="CALCYPHOSIN"/>
    <property type="match status" value="1"/>
</dbReference>
<dbReference type="EMBL" id="JWZX01003032">
    <property type="protein sequence ID" value="KOO24973.1"/>
    <property type="molecule type" value="Genomic_DNA"/>
</dbReference>
<feature type="domain" description="EF-hand" evidence="4">
    <location>
        <begin position="51"/>
        <end position="86"/>
    </location>
</feature>
<keyword evidence="6" id="KW-1185">Reference proteome</keyword>
<proteinExistence type="predicted"/>
<dbReference type="SUPFAM" id="SSF47473">
    <property type="entry name" value="EF-hand"/>
    <property type="match status" value="2"/>
</dbReference>
<feature type="domain" description="EF-hand" evidence="4">
    <location>
        <begin position="161"/>
        <end position="196"/>
    </location>
</feature>
<dbReference type="InterPro" id="IPR002048">
    <property type="entry name" value="EF_hand_dom"/>
</dbReference>
<dbReference type="InterPro" id="IPR051581">
    <property type="entry name" value="Ca-bind"/>
</dbReference>